<feature type="non-terminal residue" evidence="6">
    <location>
        <position position="267"/>
    </location>
</feature>
<evidence type="ECO:0000256" key="1">
    <source>
        <dbReference type="ARBA" id="ARBA00004138"/>
    </source>
</evidence>
<dbReference type="GO" id="GO:1905515">
    <property type="term" value="P:non-motile cilium assembly"/>
    <property type="evidence" value="ECO:0007669"/>
    <property type="project" value="TreeGrafter"/>
</dbReference>
<dbReference type="OrthoDB" id="423881at2759"/>
<comment type="caution">
    <text evidence="6">The sequence shown here is derived from an EMBL/GenBank/DDBJ whole genome shotgun (WGS) entry which is preliminary data.</text>
</comment>
<evidence type="ECO:0000256" key="4">
    <source>
        <dbReference type="ARBA" id="ARBA00023069"/>
    </source>
</evidence>
<dbReference type="Proteomes" id="UP000700334">
    <property type="component" value="Unassembled WGS sequence"/>
</dbReference>
<evidence type="ECO:0000256" key="5">
    <source>
        <dbReference type="ARBA" id="ARBA00023273"/>
    </source>
</evidence>
<sequence length="267" mass="30339">YLRQKRPPRSVGRSPRRALSVCSGMASAAAVVTPSGLEDGVSRSRGEGAGEVVVERGPGAAYHMFVVMEDLVEKLKLLRFEEELLRKSNLKPPSRWVPLSLRAWVSAGPWGAFLWPRGRLVRVSKHYFALPTNPGEQFYMFCTLAAWLINKAGRPFEQPQEYDDPNATISNVLSELRSFEEETDNEENFIDLNVLKAQTYRLDMNESAKQEDILESTTDAAEWSLEVERVLPQLKVTIRTDNKDWRIHVDQMHQHKSGIESALKETK</sequence>
<dbReference type="AlphaFoldDB" id="A0A8J5ZX25"/>
<dbReference type="PANTHER" id="PTHR16011:SF0">
    <property type="entry name" value="INTRAFLAGELLAR TRANSPORT PROTEIN 57 HOMOLOG"/>
    <property type="match status" value="1"/>
</dbReference>
<keyword evidence="7" id="KW-1185">Reference proteome</keyword>
<gene>
    <name evidence="6" type="ORF">J0S82_012000</name>
</gene>
<dbReference type="GO" id="GO:0005794">
    <property type="term" value="C:Golgi apparatus"/>
    <property type="evidence" value="ECO:0007669"/>
    <property type="project" value="TreeGrafter"/>
</dbReference>
<dbReference type="InterPro" id="IPR019530">
    <property type="entry name" value="Intra-flagellar_transport_57"/>
</dbReference>
<organism evidence="6 7">
    <name type="scientific">Galemys pyrenaicus</name>
    <name type="common">Iberian desman</name>
    <name type="synonym">Pyrenean desman</name>
    <dbReference type="NCBI Taxonomy" id="202257"/>
    <lineage>
        <taxon>Eukaryota</taxon>
        <taxon>Metazoa</taxon>
        <taxon>Chordata</taxon>
        <taxon>Craniata</taxon>
        <taxon>Vertebrata</taxon>
        <taxon>Euteleostomi</taxon>
        <taxon>Mammalia</taxon>
        <taxon>Eutheria</taxon>
        <taxon>Laurasiatheria</taxon>
        <taxon>Eulipotyphla</taxon>
        <taxon>Talpidae</taxon>
        <taxon>Galemys</taxon>
    </lineage>
</organism>
<comment type="subcellular location">
    <subcellularLocation>
        <location evidence="1">Cell projection</location>
        <location evidence="1">Cilium</location>
    </subcellularLocation>
</comment>
<dbReference type="Pfam" id="PF10498">
    <property type="entry name" value="IFT57"/>
    <property type="match status" value="1"/>
</dbReference>
<comment type="similarity">
    <text evidence="2">Belongs to the IFT57 family.</text>
</comment>
<proteinExistence type="inferred from homology"/>
<dbReference type="GO" id="GO:0005815">
    <property type="term" value="C:microtubule organizing center"/>
    <property type="evidence" value="ECO:0007669"/>
    <property type="project" value="TreeGrafter"/>
</dbReference>
<dbReference type="EMBL" id="JAGFMF010011942">
    <property type="protein sequence ID" value="KAG8509548.1"/>
    <property type="molecule type" value="Genomic_DNA"/>
</dbReference>
<protein>
    <recommendedName>
        <fullName evidence="3">Intraflagellar transport protein 57 homolog</fullName>
    </recommendedName>
</protein>
<keyword evidence="5" id="KW-0966">Cell projection</keyword>
<evidence type="ECO:0000313" key="7">
    <source>
        <dbReference type="Proteomes" id="UP000700334"/>
    </source>
</evidence>
<dbReference type="GO" id="GO:0030992">
    <property type="term" value="C:intraciliary transport particle B"/>
    <property type="evidence" value="ECO:0007669"/>
    <property type="project" value="TreeGrafter"/>
</dbReference>
<evidence type="ECO:0000256" key="3">
    <source>
        <dbReference type="ARBA" id="ARBA00020568"/>
    </source>
</evidence>
<accession>A0A8J5ZX25</accession>
<dbReference type="PANTHER" id="PTHR16011">
    <property type="entry name" value="IFT57/HIPPI"/>
    <property type="match status" value="1"/>
</dbReference>
<reference evidence="6" key="1">
    <citation type="journal article" date="2021" name="Evol. Appl.">
        <title>The genome of the Pyrenean desman and the effects of bottlenecks and inbreeding on the genomic landscape of an endangered species.</title>
        <authorList>
            <person name="Escoda L."/>
            <person name="Castresana J."/>
        </authorList>
    </citation>
    <scope>NUCLEOTIDE SEQUENCE</scope>
    <source>
        <strain evidence="6">IBE-C5619</strain>
    </source>
</reference>
<evidence type="ECO:0000256" key="2">
    <source>
        <dbReference type="ARBA" id="ARBA00009415"/>
    </source>
</evidence>
<feature type="non-terminal residue" evidence="6">
    <location>
        <position position="1"/>
    </location>
</feature>
<dbReference type="GO" id="GO:0005929">
    <property type="term" value="C:cilium"/>
    <property type="evidence" value="ECO:0007669"/>
    <property type="project" value="UniProtKB-SubCell"/>
</dbReference>
<dbReference type="GO" id="GO:0042073">
    <property type="term" value="P:intraciliary transport"/>
    <property type="evidence" value="ECO:0007669"/>
    <property type="project" value="TreeGrafter"/>
</dbReference>
<keyword evidence="4" id="KW-0969">Cilium</keyword>
<evidence type="ECO:0000313" key="6">
    <source>
        <dbReference type="EMBL" id="KAG8509548.1"/>
    </source>
</evidence>
<name>A0A8J5ZX25_GALPY</name>